<dbReference type="InterPro" id="IPR023214">
    <property type="entry name" value="HAD_sf"/>
</dbReference>
<dbReference type="InterPro" id="IPR059000">
    <property type="entry name" value="ATPase_P-type_domA"/>
</dbReference>
<dbReference type="Pfam" id="PF00689">
    <property type="entry name" value="Cation_ATPase_C"/>
    <property type="match status" value="1"/>
</dbReference>
<dbReference type="AlphaFoldDB" id="A0A223NRC5"/>
<evidence type="ECO:0000256" key="6">
    <source>
        <dbReference type="ARBA" id="ARBA00022741"/>
    </source>
</evidence>
<dbReference type="SUPFAM" id="SSF56784">
    <property type="entry name" value="HAD-like"/>
    <property type="match status" value="1"/>
</dbReference>
<dbReference type="GO" id="GO:0005524">
    <property type="term" value="F:ATP binding"/>
    <property type="evidence" value="ECO:0007669"/>
    <property type="project" value="UniProtKB-KW"/>
</dbReference>
<proteinExistence type="inferred from homology"/>
<evidence type="ECO:0000256" key="1">
    <source>
        <dbReference type="ARBA" id="ARBA00004651"/>
    </source>
</evidence>
<accession>A0A223NRC5</accession>
<evidence type="ECO:0000313" key="15">
    <source>
        <dbReference type="Proteomes" id="UP000215002"/>
    </source>
</evidence>
<dbReference type="InterPro" id="IPR044492">
    <property type="entry name" value="P_typ_ATPase_HD_dom"/>
</dbReference>
<evidence type="ECO:0000256" key="11">
    <source>
        <dbReference type="ARBA" id="ARBA00023136"/>
    </source>
</evidence>
<dbReference type="GO" id="GO:0030007">
    <property type="term" value="P:intracellular potassium ion homeostasis"/>
    <property type="evidence" value="ECO:0007669"/>
    <property type="project" value="TreeGrafter"/>
</dbReference>
<dbReference type="KEGG" id="muc:MuYL_0484"/>
<dbReference type="FunFam" id="2.70.150.10:FF:000160">
    <property type="entry name" value="Sarcoplasmic/endoplasmic reticulum calcium ATPase 1"/>
    <property type="match status" value="1"/>
</dbReference>
<dbReference type="InterPro" id="IPR050510">
    <property type="entry name" value="Cation_transp_ATPase_P-type"/>
</dbReference>
<sequence>MKIRYPLKYPYALSTADIALSFQTDPAMGLSEAEALKRNKLFGSNSYKTRRQKSTVLILIQQFKSPIVYLLIFGAFVSFYFSDYLETAAIVAVILINAIIGFFMELQASNSMNALKKMDIILSKVIRNGEIKEVSAEQLVPGDLFVLEAGDVIPADGRLIESNQLQCDESSLTGESQPSLKHTENIPEDTMVGDQQNMVFKGASVMNGNAQIITTGIGENTQLGIITSLVDNAAETVTPLDKKLNGLSRKLIWVTLVMTAIFATAGLIKGKPLLLIIETSIALAVAAIPEGLPVVATVALSYGMLLMAKRNAIVKKLSAVETLGGTSVILTDKTGTLTENRIHADTLVFPDDKVKVVIENGLLKYNADHISKSCENFRKVLLTGALCNDAPAHTNSETKKTRGDAVEIALVQLVNTSGGNVENIRKEYARVAEVPFSSEIMMMANLHQSAGGYFSAAKGSVEHLLEHCTKIQHDETIKAIDADNRKNIIEQSEKMAVMGLRVLAFAYRNDVDLNEKNYLDDLVYLGLIGFLDPPRLDIKGAILSCRNAGIKVVMITGDHPRTALNIARKVGLTDENETRVIIGKELPPMESLSADWKKKILSTVVFARTTPQQKLEIAAVFQAAGNIVAMTGDGVNDAPALKQADVGIAMGLRGTQVAKETASIVLKDDSFTSIAEAVSHGREIFQNIQKFVVYLVSCNLGEIFIVTLLGIITPASTLLPLQILFLNMVTDIFPALALGLGNGDETVMLKPPRDPKKGIITNKTWVIIGIYATAMTVAVICAVVYCNAFISTDSNVVNNAAFITLIFTQLFHVFNMRSSGSKVLVNEITGNKFVWMALLICGGLVLLVYSIPETRLILNLRVLPARVWLVSIIAGLLPLLSVQLYKILTYKKAKFSSGF</sequence>
<dbReference type="Gene3D" id="1.20.1110.10">
    <property type="entry name" value="Calcium-transporting ATPase, transmembrane domain"/>
    <property type="match status" value="1"/>
</dbReference>
<keyword evidence="11" id="KW-0472">Membrane</keyword>
<dbReference type="InterPro" id="IPR006068">
    <property type="entry name" value="ATPase_P-typ_cation-transptr_C"/>
</dbReference>
<evidence type="ECO:0000256" key="3">
    <source>
        <dbReference type="ARBA" id="ARBA00022475"/>
    </source>
</evidence>
<dbReference type="Gene3D" id="3.40.50.1000">
    <property type="entry name" value="HAD superfamily/HAD-like"/>
    <property type="match status" value="1"/>
</dbReference>
<dbReference type="Pfam" id="PF13246">
    <property type="entry name" value="Cation_ATPase"/>
    <property type="match status" value="1"/>
</dbReference>
<dbReference type="RefSeq" id="WP_094568987.1">
    <property type="nucleotide sequence ID" value="NZ_CP022743.1"/>
</dbReference>
<dbReference type="InterPro" id="IPR023299">
    <property type="entry name" value="ATPase_P-typ_cyto_dom_N"/>
</dbReference>
<dbReference type="GO" id="GO:0006883">
    <property type="term" value="P:intracellular sodium ion homeostasis"/>
    <property type="evidence" value="ECO:0007669"/>
    <property type="project" value="TreeGrafter"/>
</dbReference>
<dbReference type="Pfam" id="PF00122">
    <property type="entry name" value="E1-E2_ATPase"/>
    <property type="match status" value="1"/>
</dbReference>
<comment type="subcellular location">
    <subcellularLocation>
        <location evidence="1">Cell membrane</location>
        <topology evidence="1">Multi-pass membrane protein</topology>
    </subcellularLocation>
</comment>
<dbReference type="Gene3D" id="3.40.1110.10">
    <property type="entry name" value="Calcium-transporting ATPase, cytoplasmic domain N"/>
    <property type="match status" value="1"/>
</dbReference>
<dbReference type="SUPFAM" id="SSF81665">
    <property type="entry name" value="Calcium ATPase, transmembrane domain M"/>
    <property type="match status" value="1"/>
</dbReference>
<dbReference type="GO" id="GO:0005391">
    <property type="term" value="F:P-type sodium:potassium-exchanging transporter activity"/>
    <property type="evidence" value="ECO:0007669"/>
    <property type="project" value="TreeGrafter"/>
</dbReference>
<evidence type="ECO:0000313" key="14">
    <source>
        <dbReference type="EMBL" id="ASU32387.1"/>
    </source>
</evidence>
<keyword evidence="5" id="KW-0812">Transmembrane</keyword>
<dbReference type="GO" id="GO:1902600">
    <property type="term" value="P:proton transmembrane transport"/>
    <property type="evidence" value="ECO:0007669"/>
    <property type="project" value="TreeGrafter"/>
</dbReference>
<dbReference type="GO" id="GO:0005886">
    <property type="term" value="C:plasma membrane"/>
    <property type="evidence" value="ECO:0007669"/>
    <property type="project" value="UniProtKB-SubCell"/>
</dbReference>
<feature type="compositionally biased region" description="Polar residues" evidence="12">
    <location>
        <begin position="169"/>
        <end position="180"/>
    </location>
</feature>
<dbReference type="GO" id="GO:0016887">
    <property type="term" value="F:ATP hydrolysis activity"/>
    <property type="evidence" value="ECO:0007669"/>
    <property type="project" value="InterPro"/>
</dbReference>
<dbReference type="Gene3D" id="2.70.150.10">
    <property type="entry name" value="Calcium-transporting ATPase, cytoplasmic transduction domain A"/>
    <property type="match status" value="1"/>
</dbReference>
<dbReference type="InterPro" id="IPR018303">
    <property type="entry name" value="ATPase_P-typ_P_site"/>
</dbReference>
<evidence type="ECO:0000256" key="5">
    <source>
        <dbReference type="ARBA" id="ARBA00022692"/>
    </source>
</evidence>
<dbReference type="PRINTS" id="PR00119">
    <property type="entry name" value="CATATPASE"/>
</dbReference>
<protein>
    <submittedName>
        <fullName evidence="14">ATPase</fullName>
    </submittedName>
</protein>
<keyword evidence="8" id="KW-0460">Magnesium</keyword>
<name>A0A223NRC5_9SPHI</name>
<dbReference type="GO" id="GO:0036376">
    <property type="term" value="P:sodium ion export across plasma membrane"/>
    <property type="evidence" value="ECO:0007669"/>
    <property type="project" value="TreeGrafter"/>
</dbReference>
<dbReference type="InterPro" id="IPR001757">
    <property type="entry name" value="P_typ_ATPase"/>
</dbReference>
<dbReference type="PANTHER" id="PTHR43294:SF21">
    <property type="entry name" value="CATION TRANSPORTING ATPASE"/>
    <property type="match status" value="1"/>
</dbReference>
<evidence type="ECO:0000256" key="7">
    <source>
        <dbReference type="ARBA" id="ARBA00022840"/>
    </source>
</evidence>
<evidence type="ECO:0000256" key="9">
    <source>
        <dbReference type="ARBA" id="ARBA00022967"/>
    </source>
</evidence>
<dbReference type="SUPFAM" id="SSF81653">
    <property type="entry name" value="Calcium ATPase, transduction domain A"/>
    <property type="match status" value="1"/>
</dbReference>
<keyword evidence="4" id="KW-0597">Phosphoprotein</keyword>
<dbReference type="SUPFAM" id="SSF81660">
    <property type="entry name" value="Metal cation-transporting ATPase, ATP-binding domain N"/>
    <property type="match status" value="1"/>
</dbReference>
<dbReference type="InterPro" id="IPR023298">
    <property type="entry name" value="ATPase_P-typ_TM_dom_sf"/>
</dbReference>
<gene>
    <name evidence="14" type="ORF">MuYL_0484</name>
</gene>
<dbReference type="InterPro" id="IPR008250">
    <property type="entry name" value="ATPase_P-typ_transduc_dom_A_sf"/>
</dbReference>
<keyword evidence="9" id="KW-1278">Translocase</keyword>
<evidence type="ECO:0000256" key="8">
    <source>
        <dbReference type="ARBA" id="ARBA00022842"/>
    </source>
</evidence>
<dbReference type="InterPro" id="IPR004014">
    <property type="entry name" value="ATPase_P-typ_cation-transptr_N"/>
</dbReference>
<dbReference type="SFLD" id="SFLDS00003">
    <property type="entry name" value="Haloacid_Dehalogenase"/>
    <property type="match status" value="1"/>
</dbReference>
<dbReference type="InterPro" id="IPR036412">
    <property type="entry name" value="HAD-like_sf"/>
</dbReference>
<dbReference type="OrthoDB" id="9770315at2"/>
<evidence type="ECO:0000259" key="13">
    <source>
        <dbReference type="SMART" id="SM00831"/>
    </source>
</evidence>
<evidence type="ECO:0000256" key="2">
    <source>
        <dbReference type="ARBA" id="ARBA00005675"/>
    </source>
</evidence>
<dbReference type="PANTHER" id="PTHR43294">
    <property type="entry name" value="SODIUM/POTASSIUM-TRANSPORTING ATPASE SUBUNIT ALPHA"/>
    <property type="match status" value="1"/>
</dbReference>
<dbReference type="PROSITE" id="PS00154">
    <property type="entry name" value="ATPASE_E1_E2"/>
    <property type="match status" value="1"/>
</dbReference>
<dbReference type="SFLD" id="SFLDF00027">
    <property type="entry name" value="p-type_atpase"/>
    <property type="match status" value="1"/>
</dbReference>
<comment type="similarity">
    <text evidence="2">Belongs to the cation transport ATPase (P-type) (TC 3.A.3) family. Type IIA subfamily.</text>
</comment>
<dbReference type="FunFam" id="3.40.50.1000:FF:000083">
    <property type="entry name" value="Sodium/potassium-transporting ATPase subunit alpha"/>
    <property type="match status" value="1"/>
</dbReference>
<dbReference type="PRINTS" id="PR00120">
    <property type="entry name" value="HATPASE"/>
</dbReference>
<keyword evidence="3" id="KW-1003">Cell membrane</keyword>
<feature type="domain" description="Cation-transporting P-type ATPase N-terminal" evidence="13">
    <location>
        <begin position="9"/>
        <end position="83"/>
    </location>
</feature>
<evidence type="ECO:0000256" key="12">
    <source>
        <dbReference type="SAM" id="MobiDB-lite"/>
    </source>
</evidence>
<dbReference type="NCBIfam" id="TIGR01494">
    <property type="entry name" value="ATPase_P-type"/>
    <property type="match status" value="2"/>
</dbReference>
<dbReference type="EMBL" id="CP022743">
    <property type="protein sequence ID" value="ASU32387.1"/>
    <property type="molecule type" value="Genomic_DNA"/>
</dbReference>
<dbReference type="Proteomes" id="UP000215002">
    <property type="component" value="Chromosome"/>
</dbReference>
<feature type="region of interest" description="Disordered" evidence="12">
    <location>
        <begin position="169"/>
        <end position="188"/>
    </location>
</feature>
<dbReference type="GO" id="GO:1990573">
    <property type="term" value="P:potassium ion import across plasma membrane"/>
    <property type="evidence" value="ECO:0007669"/>
    <property type="project" value="TreeGrafter"/>
</dbReference>
<dbReference type="Pfam" id="PF00690">
    <property type="entry name" value="Cation_ATPase_N"/>
    <property type="match status" value="1"/>
</dbReference>
<dbReference type="SFLD" id="SFLDG00002">
    <property type="entry name" value="C1.7:_P-type_atpase_like"/>
    <property type="match status" value="1"/>
</dbReference>
<evidence type="ECO:0000256" key="10">
    <source>
        <dbReference type="ARBA" id="ARBA00022989"/>
    </source>
</evidence>
<keyword evidence="15" id="KW-1185">Reference proteome</keyword>
<dbReference type="SMART" id="SM00831">
    <property type="entry name" value="Cation_ATPase_N"/>
    <property type="match status" value="1"/>
</dbReference>
<organism evidence="14 15">
    <name type="scientific">Mucilaginibacter xinganensis</name>
    <dbReference type="NCBI Taxonomy" id="1234841"/>
    <lineage>
        <taxon>Bacteria</taxon>
        <taxon>Pseudomonadati</taxon>
        <taxon>Bacteroidota</taxon>
        <taxon>Sphingobacteriia</taxon>
        <taxon>Sphingobacteriales</taxon>
        <taxon>Sphingobacteriaceae</taxon>
        <taxon>Mucilaginibacter</taxon>
    </lineage>
</organism>
<reference evidence="14 15" key="1">
    <citation type="submission" date="2017-08" db="EMBL/GenBank/DDBJ databases">
        <title>Complete genome sequence of Mucilaginibacter sp. strain BJC16-A31.</title>
        <authorList>
            <consortium name="Henan University of Science and Technology"/>
            <person name="You X."/>
        </authorList>
    </citation>
    <scope>NUCLEOTIDE SEQUENCE [LARGE SCALE GENOMIC DNA]</scope>
    <source>
        <strain evidence="14 15">BJC16-A31</strain>
    </source>
</reference>
<keyword evidence="7" id="KW-0067">ATP-binding</keyword>
<keyword evidence="6" id="KW-0547">Nucleotide-binding</keyword>
<keyword evidence="10" id="KW-1133">Transmembrane helix</keyword>
<evidence type="ECO:0000256" key="4">
    <source>
        <dbReference type="ARBA" id="ARBA00022553"/>
    </source>
</evidence>